<dbReference type="GO" id="GO:0015297">
    <property type="term" value="F:antiporter activity"/>
    <property type="evidence" value="ECO:0007669"/>
    <property type="project" value="InterPro"/>
</dbReference>
<feature type="transmembrane region" description="Helical" evidence="6">
    <location>
        <begin position="186"/>
        <end position="205"/>
    </location>
</feature>
<evidence type="ECO:0000256" key="6">
    <source>
        <dbReference type="RuleBase" id="RU004914"/>
    </source>
</evidence>
<feature type="transmembrane region" description="Helical" evidence="6">
    <location>
        <begin position="104"/>
        <end position="126"/>
    </location>
</feature>
<dbReference type="InterPro" id="IPR045069">
    <property type="entry name" value="MATE_euk"/>
</dbReference>
<feature type="transmembrane region" description="Helical" evidence="6">
    <location>
        <begin position="468"/>
        <end position="489"/>
    </location>
</feature>
<feature type="transmembrane region" description="Helical" evidence="6">
    <location>
        <begin position="146"/>
        <end position="166"/>
    </location>
</feature>
<comment type="subcellular location">
    <subcellularLocation>
        <location evidence="1">Membrane</location>
        <topology evidence="1">Multi-pass membrane protein</topology>
    </subcellularLocation>
</comment>
<keyword evidence="9" id="KW-1185">Reference proteome</keyword>
<evidence type="ECO:0000256" key="4">
    <source>
        <dbReference type="ARBA" id="ARBA00022989"/>
    </source>
</evidence>
<dbReference type="NCBIfam" id="TIGR00797">
    <property type="entry name" value="matE"/>
    <property type="match status" value="1"/>
</dbReference>
<dbReference type="InterPro" id="IPR002528">
    <property type="entry name" value="MATE_fam"/>
</dbReference>
<dbReference type="CDD" id="cd13132">
    <property type="entry name" value="MATE_eukaryotic"/>
    <property type="match status" value="1"/>
</dbReference>
<protein>
    <recommendedName>
        <fullName evidence="6">Protein DETOXIFICATION</fullName>
    </recommendedName>
    <alternativeName>
        <fullName evidence="6">Multidrug and toxic compound extrusion protein</fullName>
    </alternativeName>
</protein>
<name>A0AAV2EUL5_9ROSI</name>
<keyword evidence="3 6" id="KW-0812">Transmembrane</keyword>
<feature type="region of interest" description="Disordered" evidence="7">
    <location>
        <begin position="30"/>
        <end position="50"/>
    </location>
</feature>
<evidence type="ECO:0000256" key="1">
    <source>
        <dbReference type="ARBA" id="ARBA00004141"/>
    </source>
</evidence>
<comment type="similarity">
    <text evidence="2 6">Belongs to the multi antimicrobial extrusion (MATE) (TC 2.A.66.1) family.</text>
</comment>
<feature type="transmembrane region" description="Helical" evidence="6">
    <location>
        <begin position="438"/>
        <end position="462"/>
    </location>
</feature>
<evidence type="ECO:0000256" key="2">
    <source>
        <dbReference type="ARBA" id="ARBA00010199"/>
    </source>
</evidence>
<feature type="transmembrane region" description="Helical" evidence="6">
    <location>
        <begin position="69"/>
        <end position="92"/>
    </location>
</feature>
<feature type="transmembrane region" description="Helical" evidence="6">
    <location>
        <begin position="246"/>
        <end position="267"/>
    </location>
</feature>
<evidence type="ECO:0000256" key="5">
    <source>
        <dbReference type="ARBA" id="ARBA00023136"/>
    </source>
</evidence>
<evidence type="ECO:0000313" key="8">
    <source>
        <dbReference type="EMBL" id="CAL1389688.1"/>
    </source>
</evidence>
<accession>A0AAV2EUL5</accession>
<keyword evidence="4 6" id="KW-1133">Transmembrane helix</keyword>
<feature type="transmembrane region" description="Helical" evidence="6">
    <location>
        <begin position="217"/>
        <end position="240"/>
    </location>
</feature>
<dbReference type="PANTHER" id="PTHR11206">
    <property type="entry name" value="MULTIDRUG RESISTANCE PROTEIN"/>
    <property type="match status" value="1"/>
</dbReference>
<dbReference type="EMBL" id="OZ034818">
    <property type="protein sequence ID" value="CAL1389688.1"/>
    <property type="molecule type" value="Genomic_DNA"/>
</dbReference>
<keyword evidence="5 6" id="KW-0472">Membrane</keyword>
<organism evidence="8 9">
    <name type="scientific">Linum trigynum</name>
    <dbReference type="NCBI Taxonomy" id="586398"/>
    <lineage>
        <taxon>Eukaryota</taxon>
        <taxon>Viridiplantae</taxon>
        <taxon>Streptophyta</taxon>
        <taxon>Embryophyta</taxon>
        <taxon>Tracheophyta</taxon>
        <taxon>Spermatophyta</taxon>
        <taxon>Magnoliopsida</taxon>
        <taxon>eudicotyledons</taxon>
        <taxon>Gunneridae</taxon>
        <taxon>Pentapetalae</taxon>
        <taxon>rosids</taxon>
        <taxon>fabids</taxon>
        <taxon>Malpighiales</taxon>
        <taxon>Linaceae</taxon>
        <taxon>Linum</taxon>
    </lineage>
</organism>
<dbReference type="GO" id="GO:0016020">
    <property type="term" value="C:membrane"/>
    <property type="evidence" value="ECO:0007669"/>
    <property type="project" value="UniProtKB-SubCell"/>
</dbReference>
<sequence length="541" mass="59024">MMTFASNDENQNVEETLPLKHAHLGNHICENGGQNDNEITNPEEISKESKSHRRWSCNEFMAEVKSLRFLAAPLITINLSQYFLLVISLTMVGHIGDQLSLSSSAIAISFASVTGFSPTCGIASALETLCGQAYGAKQYRQFGVRVQTAVFSVNLVCVPISVLWIYMEDLLLLIGQNPLISHEAGQFAICLIPALFAYATLQALVRYFQMQSLTNPLITSSTLTLCFHIILCWVLVFGAGLGSHGAAFAIGISYWFNVILLSLHMFSPECDKTRVPLSMELIQGVGEFFRYAIPSAGMICLEWWSFELLIFMSGLLPDPKLETSVLSLCLATMATVYTIPEGIGAAVSTRVSNELGAGNPGAACVSVSASVFLTCAQALTVSSVMYACRHVLGHVFSNDEEVVEYVTTMAPLICLSVILDSVRVTLSGVARGCGWQNLGAYVNLTAYYICGVPLSAILGFWMQLRGPGLWIGIQIGSLLQNILLITITCRTDWEKEANKAIERALDRSPAEKWGSKNEGYQLADHCVVVKIDMNCNTDSEK</sequence>
<evidence type="ECO:0000256" key="7">
    <source>
        <dbReference type="SAM" id="MobiDB-lite"/>
    </source>
</evidence>
<dbReference type="Pfam" id="PF01554">
    <property type="entry name" value="MatE"/>
    <property type="match status" value="2"/>
</dbReference>
<reference evidence="8 9" key="1">
    <citation type="submission" date="2024-04" db="EMBL/GenBank/DDBJ databases">
        <authorList>
            <person name="Fracassetti M."/>
        </authorList>
    </citation>
    <scope>NUCLEOTIDE SEQUENCE [LARGE SCALE GENOMIC DNA]</scope>
</reference>
<evidence type="ECO:0000313" key="9">
    <source>
        <dbReference type="Proteomes" id="UP001497516"/>
    </source>
</evidence>
<gene>
    <name evidence="8" type="ORF">LTRI10_LOCUS30528</name>
</gene>
<evidence type="ECO:0000256" key="3">
    <source>
        <dbReference type="ARBA" id="ARBA00022692"/>
    </source>
</evidence>
<dbReference type="GO" id="GO:1990961">
    <property type="term" value="P:xenobiotic detoxification by transmembrane export across the plasma membrane"/>
    <property type="evidence" value="ECO:0007669"/>
    <property type="project" value="InterPro"/>
</dbReference>
<dbReference type="Proteomes" id="UP001497516">
    <property type="component" value="Chromosome 5"/>
</dbReference>
<dbReference type="GO" id="GO:0042910">
    <property type="term" value="F:xenobiotic transmembrane transporter activity"/>
    <property type="evidence" value="ECO:0007669"/>
    <property type="project" value="InterPro"/>
</dbReference>
<proteinExistence type="inferred from homology"/>
<comment type="caution">
    <text evidence="6">Lacks conserved residue(s) required for the propagation of feature annotation.</text>
</comment>
<dbReference type="AlphaFoldDB" id="A0AAV2EUL5"/>